<evidence type="ECO:0000259" key="8">
    <source>
        <dbReference type="PROSITE" id="PS50928"/>
    </source>
</evidence>
<evidence type="ECO:0000313" key="10">
    <source>
        <dbReference type="Proteomes" id="UP000051330"/>
    </source>
</evidence>
<comment type="caution">
    <text evidence="9">The sequence shown here is derived from an EMBL/GenBank/DDBJ whole genome shotgun (WGS) entry which is preliminary data.</text>
</comment>
<keyword evidence="3" id="KW-1003">Cell membrane</keyword>
<dbReference type="PATRIC" id="fig|1423792.3.peg.298"/>
<comment type="subcellular location">
    <subcellularLocation>
        <location evidence="1 7">Cell membrane</location>
        <topology evidence="1 7">Multi-pass membrane protein</topology>
    </subcellularLocation>
</comment>
<dbReference type="PANTHER" id="PTHR30193:SF37">
    <property type="entry name" value="INNER MEMBRANE ABC TRANSPORTER PERMEASE PROTEIN YCJO"/>
    <property type="match status" value="1"/>
</dbReference>
<feature type="transmembrane region" description="Helical" evidence="7">
    <location>
        <begin position="270"/>
        <end position="290"/>
    </location>
</feature>
<name>A0A0R1N371_9LACO</name>
<keyword evidence="10" id="KW-1185">Reference proteome</keyword>
<evidence type="ECO:0000256" key="5">
    <source>
        <dbReference type="ARBA" id="ARBA00022989"/>
    </source>
</evidence>
<dbReference type="SUPFAM" id="SSF161098">
    <property type="entry name" value="MetI-like"/>
    <property type="match status" value="1"/>
</dbReference>
<evidence type="ECO:0000256" key="3">
    <source>
        <dbReference type="ARBA" id="ARBA00022475"/>
    </source>
</evidence>
<organism evidence="9 10">
    <name type="scientific">Schleiferilactobacillus perolens DSM 12744</name>
    <dbReference type="NCBI Taxonomy" id="1423792"/>
    <lineage>
        <taxon>Bacteria</taxon>
        <taxon>Bacillati</taxon>
        <taxon>Bacillota</taxon>
        <taxon>Bacilli</taxon>
        <taxon>Lactobacillales</taxon>
        <taxon>Lactobacillaceae</taxon>
        <taxon>Schleiferilactobacillus</taxon>
    </lineage>
</organism>
<feature type="transmembrane region" description="Helical" evidence="7">
    <location>
        <begin position="206"/>
        <end position="231"/>
    </location>
</feature>
<dbReference type="PANTHER" id="PTHR30193">
    <property type="entry name" value="ABC TRANSPORTER PERMEASE PROTEIN"/>
    <property type="match status" value="1"/>
</dbReference>
<dbReference type="GO" id="GO:0055085">
    <property type="term" value="P:transmembrane transport"/>
    <property type="evidence" value="ECO:0007669"/>
    <property type="project" value="InterPro"/>
</dbReference>
<reference evidence="9 10" key="1">
    <citation type="journal article" date="2015" name="Genome Announc.">
        <title>Expanding the biotechnology potential of lactobacilli through comparative genomics of 213 strains and associated genera.</title>
        <authorList>
            <person name="Sun Z."/>
            <person name="Harris H.M."/>
            <person name="McCann A."/>
            <person name="Guo C."/>
            <person name="Argimon S."/>
            <person name="Zhang W."/>
            <person name="Yang X."/>
            <person name="Jeffery I.B."/>
            <person name="Cooney J.C."/>
            <person name="Kagawa T.F."/>
            <person name="Liu W."/>
            <person name="Song Y."/>
            <person name="Salvetti E."/>
            <person name="Wrobel A."/>
            <person name="Rasinkangas P."/>
            <person name="Parkhill J."/>
            <person name="Rea M.C."/>
            <person name="O'Sullivan O."/>
            <person name="Ritari J."/>
            <person name="Douillard F.P."/>
            <person name="Paul Ross R."/>
            <person name="Yang R."/>
            <person name="Briner A.E."/>
            <person name="Felis G.E."/>
            <person name="de Vos W.M."/>
            <person name="Barrangou R."/>
            <person name="Klaenhammer T.R."/>
            <person name="Caufield P.W."/>
            <person name="Cui Y."/>
            <person name="Zhang H."/>
            <person name="O'Toole P.W."/>
        </authorList>
    </citation>
    <scope>NUCLEOTIDE SEQUENCE [LARGE SCALE GENOMIC DNA]</scope>
    <source>
        <strain evidence="9 10">DSM 12744</strain>
    </source>
</reference>
<dbReference type="InterPro" id="IPR000515">
    <property type="entry name" value="MetI-like"/>
</dbReference>
<dbReference type="STRING" id="1423792.FD09_GL000293"/>
<keyword evidence="2 7" id="KW-0813">Transport</keyword>
<feature type="transmembrane region" description="Helical" evidence="7">
    <location>
        <begin position="112"/>
        <end position="133"/>
    </location>
</feature>
<dbReference type="CDD" id="cd06261">
    <property type="entry name" value="TM_PBP2"/>
    <property type="match status" value="1"/>
</dbReference>
<dbReference type="Gene3D" id="1.10.3720.10">
    <property type="entry name" value="MetI-like"/>
    <property type="match status" value="1"/>
</dbReference>
<evidence type="ECO:0000256" key="4">
    <source>
        <dbReference type="ARBA" id="ARBA00022692"/>
    </source>
</evidence>
<keyword evidence="5 7" id="KW-1133">Transmembrane helix</keyword>
<feature type="domain" description="ABC transmembrane type-1" evidence="8">
    <location>
        <begin position="75"/>
        <end position="289"/>
    </location>
</feature>
<evidence type="ECO:0000256" key="1">
    <source>
        <dbReference type="ARBA" id="ARBA00004651"/>
    </source>
</evidence>
<comment type="similarity">
    <text evidence="7">Belongs to the binding-protein-dependent transport system permease family.</text>
</comment>
<dbReference type="PROSITE" id="PS50928">
    <property type="entry name" value="ABC_TM1"/>
    <property type="match status" value="1"/>
</dbReference>
<evidence type="ECO:0000256" key="7">
    <source>
        <dbReference type="RuleBase" id="RU363032"/>
    </source>
</evidence>
<proteinExistence type="inferred from homology"/>
<gene>
    <name evidence="9" type="ORF">FD09_GL000293</name>
</gene>
<dbReference type="Pfam" id="PF00528">
    <property type="entry name" value="BPD_transp_1"/>
    <property type="match status" value="1"/>
</dbReference>
<accession>A0A0R1N371</accession>
<dbReference type="OrthoDB" id="5174895at2"/>
<protein>
    <submittedName>
        <fullName evidence="9">ABC-type sugar transport system, permease component</fullName>
    </submittedName>
</protein>
<dbReference type="RefSeq" id="WP_057817516.1">
    <property type="nucleotide sequence ID" value="NZ_AZEC01000001.1"/>
</dbReference>
<evidence type="ECO:0000313" key="9">
    <source>
        <dbReference type="EMBL" id="KRL14640.1"/>
    </source>
</evidence>
<evidence type="ECO:0000256" key="6">
    <source>
        <dbReference type="ARBA" id="ARBA00023136"/>
    </source>
</evidence>
<feature type="transmembrane region" description="Helical" evidence="7">
    <location>
        <begin position="160"/>
        <end position="185"/>
    </location>
</feature>
<dbReference type="GO" id="GO:0005886">
    <property type="term" value="C:plasma membrane"/>
    <property type="evidence" value="ECO:0007669"/>
    <property type="project" value="UniProtKB-SubCell"/>
</dbReference>
<keyword evidence="4 7" id="KW-0812">Transmembrane</keyword>
<dbReference type="InterPro" id="IPR035906">
    <property type="entry name" value="MetI-like_sf"/>
</dbReference>
<evidence type="ECO:0000256" key="2">
    <source>
        <dbReference type="ARBA" id="ARBA00022448"/>
    </source>
</evidence>
<keyword evidence="6 7" id="KW-0472">Membrane</keyword>
<dbReference type="Proteomes" id="UP000051330">
    <property type="component" value="Unassembled WGS sequence"/>
</dbReference>
<dbReference type="EMBL" id="AZEC01000001">
    <property type="protein sequence ID" value="KRL14640.1"/>
    <property type="molecule type" value="Genomic_DNA"/>
</dbReference>
<dbReference type="InterPro" id="IPR051393">
    <property type="entry name" value="ABC_transporter_permease"/>
</dbReference>
<feature type="transmembrane region" description="Helical" evidence="7">
    <location>
        <begin position="12"/>
        <end position="34"/>
    </location>
</feature>
<keyword evidence="9" id="KW-0762">Sugar transport</keyword>
<sequence>MHHQRRIGKYRVNEIIWGYLFILPTAVGLIVLNIKPAIDTIYMSFNKSAGFGRMTWTGLDNYKRLMADPEVWQSLLNTLKYSVIAVPLIVVFSLIVAVLMNQKIKGLSVYRTLYFLPVVAAPAAVAMIWKWLFNSNYGLINQMLGNFGIKPINWLSDPDIAIYTVIIVGVWSAIGYNMVLLIAGLQDIPNDYYESAEIDGAGPIRQFFTITLPLVTPTLFFVVVTTVIGAFQVFDSIFMMVQQNTDAMYKTQSLAYLFYKYSFILNDKGYGSAIVVLLLGIILIITAIQLKLQKKWVYY</sequence>
<feature type="transmembrane region" description="Helical" evidence="7">
    <location>
        <begin position="81"/>
        <end position="100"/>
    </location>
</feature>
<dbReference type="AlphaFoldDB" id="A0A0R1N371"/>